<feature type="region of interest" description="Disordered" evidence="10">
    <location>
        <begin position="847"/>
        <end position="875"/>
    </location>
</feature>
<dbReference type="InterPro" id="IPR032430">
    <property type="entry name" value="Blm10_mid"/>
</dbReference>
<keyword evidence="7" id="KW-0234">DNA repair</keyword>
<dbReference type="GO" id="GO:0006281">
    <property type="term" value="P:DNA repair"/>
    <property type="evidence" value="ECO:0007669"/>
    <property type="project" value="UniProtKB-KW"/>
</dbReference>
<evidence type="ECO:0000256" key="4">
    <source>
        <dbReference type="ARBA" id="ARBA00022490"/>
    </source>
</evidence>
<evidence type="ECO:0000256" key="8">
    <source>
        <dbReference type="ARBA" id="ARBA00023242"/>
    </source>
</evidence>
<evidence type="ECO:0000256" key="1">
    <source>
        <dbReference type="ARBA" id="ARBA00004123"/>
    </source>
</evidence>
<evidence type="ECO:0000256" key="9">
    <source>
        <dbReference type="SAM" id="Coils"/>
    </source>
</evidence>
<feature type="domain" description="Proteasome activator complex subunit 4-like HEAT repeat-like" evidence="13">
    <location>
        <begin position="1295"/>
        <end position="1565"/>
    </location>
</feature>
<dbReference type="GO" id="GO:0010499">
    <property type="term" value="P:proteasomal ubiquitin-independent protein catabolic process"/>
    <property type="evidence" value="ECO:0007669"/>
    <property type="project" value="TreeGrafter"/>
</dbReference>
<feature type="coiled-coil region" evidence="9">
    <location>
        <begin position="679"/>
        <end position="706"/>
    </location>
</feature>
<evidence type="ECO:0000259" key="13">
    <source>
        <dbReference type="Pfam" id="PF23096"/>
    </source>
</evidence>
<feature type="compositionally biased region" description="Low complexity" evidence="10">
    <location>
        <begin position="848"/>
        <end position="874"/>
    </location>
</feature>
<evidence type="ECO:0000259" key="11">
    <source>
        <dbReference type="Pfam" id="PF11919"/>
    </source>
</evidence>
<comment type="similarity">
    <text evidence="3">Belongs to the BLM10 family.</text>
</comment>
<dbReference type="EMBL" id="JANTQA010000026">
    <property type="protein sequence ID" value="KAJ3442158.1"/>
    <property type="molecule type" value="Genomic_DNA"/>
</dbReference>
<keyword evidence="5" id="KW-0677">Repeat</keyword>
<dbReference type="InterPro" id="IPR035309">
    <property type="entry name" value="PSME4"/>
</dbReference>
<dbReference type="InterPro" id="IPR021843">
    <property type="entry name" value="PSME4_C"/>
</dbReference>
<dbReference type="Proteomes" id="UP001146793">
    <property type="component" value="Unassembled WGS sequence"/>
</dbReference>
<feature type="region of interest" description="Disordered" evidence="10">
    <location>
        <begin position="1226"/>
        <end position="1249"/>
    </location>
</feature>
<dbReference type="Pfam" id="PF11919">
    <property type="entry name" value="PSME4_C"/>
    <property type="match status" value="1"/>
</dbReference>
<dbReference type="PANTHER" id="PTHR32170">
    <property type="entry name" value="PROTEASOME ACTIVATOR COMPLEX SUBUNIT 4"/>
    <property type="match status" value="1"/>
</dbReference>
<evidence type="ECO:0000313" key="15">
    <source>
        <dbReference type="Proteomes" id="UP001146793"/>
    </source>
</evidence>
<feature type="domain" description="Proteasome activator Blm10 middle HEAT repeats region" evidence="12">
    <location>
        <begin position="313"/>
        <end position="858"/>
    </location>
</feature>
<comment type="caution">
    <text evidence="14">The sequence shown here is derived from an EMBL/GenBank/DDBJ whole genome shotgun (WGS) entry which is preliminary data.</text>
</comment>
<evidence type="ECO:0000313" key="14">
    <source>
        <dbReference type="EMBL" id="KAJ3442158.1"/>
    </source>
</evidence>
<evidence type="ECO:0000256" key="5">
    <source>
        <dbReference type="ARBA" id="ARBA00022737"/>
    </source>
</evidence>
<dbReference type="InterPro" id="IPR055455">
    <property type="entry name" value="HEAT_PSME4"/>
</dbReference>
<evidence type="ECO:0000256" key="7">
    <source>
        <dbReference type="ARBA" id="ARBA00023204"/>
    </source>
</evidence>
<dbReference type="GO" id="GO:0000502">
    <property type="term" value="C:proteasome complex"/>
    <property type="evidence" value="ECO:0007669"/>
    <property type="project" value="UniProtKB-KW"/>
</dbReference>
<evidence type="ECO:0000256" key="10">
    <source>
        <dbReference type="SAM" id="MobiDB-lite"/>
    </source>
</evidence>
<evidence type="ECO:0000256" key="6">
    <source>
        <dbReference type="ARBA" id="ARBA00022763"/>
    </source>
</evidence>
<organism evidence="14 15">
    <name type="scientific">Anaeramoeba flamelloides</name>
    <dbReference type="NCBI Taxonomy" id="1746091"/>
    <lineage>
        <taxon>Eukaryota</taxon>
        <taxon>Metamonada</taxon>
        <taxon>Anaeramoebidae</taxon>
        <taxon>Anaeramoeba</taxon>
    </lineage>
</organism>
<dbReference type="GO" id="GO:0005829">
    <property type="term" value="C:cytosol"/>
    <property type="evidence" value="ECO:0007669"/>
    <property type="project" value="TreeGrafter"/>
</dbReference>
<dbReference type="GO" id="GO:0070628">
    <property type="term" value="F:proteasome binding"/>
    <property type="evidence" value="ECO:0007669"/>
    <property type="project" value="InterPro"/>
</dbReference>
<dbReference type="GO" id="GO:0016504">
    <property type="term" value="F:peptidase activator activity"/>
    <property type="evidence" value="ECO:0007669"/>
    <property type="project" value="InterPro"/>
</dbReference>
<accession>A0AAV7ZP70</accession>
<keyword evidence="8" id="KW-0539">Nucleus</keyword>
<dbReference type="GO" id="GO:0005634">
    <property type="term" value="C:nucleus"/>
    <property type="evidence" value="ECO:0007669"/>
    <property type="project" value="UniProtKB-SubCell"/>
</dbReference>
<keyword evidence="6" id="KW-0227">DNA damage</keyword>
<evidence type="ECO:0000259" key="12">
    <source>
        <dbReference type="Pfam" id="PF16507"/>
    </source>
</evidence>
<sequence>MNFSIQTSKFLPYGKEFEENATKKFQELKSNLTSVLVLKDIPQGLHYWCTKLNFFLNSGYPIKKEDIEYLAQLLFEIITLKDLPRHEIGRISSILYYLLHKKHLDFKLQFPWKIPYNLFVKAFFPKSSEEAKTTFQPYGSQLVDLFKCTRRFFTHESESQIWNELYPTISPFTEDSFQSLVLLNLLLPTWNLQKVPCWFDELFSIWSWVDFSSSWDFLIMNIYGRLLKDTYKSNSPIRKELINRFKPYLKFLFSRILSLMNLPMKNSNNVKAQSVVFGKFFQDFFVSKRMGFKMITCAKIIVYLWNDETKTNLKKFIQATKDYFHPLNTGMWTLNLSTFLLSLSSNLTKRMKIENREKLNIKNNNNENTKLIENHLNEKEIENFILMLRPLLNMTLFSRDPLSMIFTTQTGKNLSDLNPKLIYPFIFKTARNTLKTVIHGHQNLAIIEFLNSTIVTLFSTQEVDENGFPLKLKYFPELMELTMKGIDINDIRKYVAVLMFLTHLFSCIPLIDPTNDEILGIDKEKSNTNNEENDLKKESEKENKPNIEINFELLKVLGFGELLKNNQISKDAIIDQVFLKITSNLKHWLFIFFDKILIVISKIDKLTKKEKQFSISGLCVEQMFQQCSETIFIELLEKLKLFVTNNIYPNSIMQIGKFCSAASSANPKTTLKTFVPFFYHNLVDKCTKTENKNDQIEIELEKEEKEKKYDYKFLKIGKNKLKWYLNILNSIVQSTGPELLNYKNELLIIINLCFRSSNKKIYKLGSLILKNAILSCIEYYPLDLRSHNKELWNNKEFRRHHWKYWGRMEFNKLKIDWHIPNKDELDFVDELLKTFLNPLLKDINEFMTNDNGNNNDNNNNNNNNNTNNNNNNNNTEKKEKKLLELKKKLIILLNITNGINVYFKDFNDELFNDNNNINSKILLSNSNSNVINGNSIYPKNDYKNEISNIIIKLSKHLLKFHGDYINGIKLTIKIINSLINVNGISFEKFVQSKKGYKALNVLTQIQTSPIKRNVRPILIRRILYKHWWQLNIQVNLSNKTKMYSKLVSQLRKFSLNQYEQIRKTTLPYLKFCFTQSNQIFRYQMKKIFAILSNKNSNIEQIKGVLEILIEKDQVKLICGDLELFLQFMHSLCKCTYVEQEYVQENITLIFTQYYNYFQKLPLNIEAIENIESLDFFKKNKLPTLSNDLINDSKEFINGYNEYNNKIFEEYLNKFLQIFNENLQIDDNDNNKEQEQEQKKEQEKEKEKEKRIEIEKVEENENKKENNPKITWKFKLISSGVLNLMVKMNSNYHLKILDLYINNIKNENSQIREISILGIKNILTNFKPIIKKQYLEKNEKNKRLLKSKQYFTLDNIFKSNDKNNYQDTQFYDKNWFGWNSDNLIKSEKFYIYDYKNNSNDNENKNKNKNKGINVDELKNNLQKTEFFKHFLNHMTHSQEHGKEKFRNEFAHVFKRFTQILKTDLIELIVDPLAEISNQTENILANQITVTETIAGLIRGFKHFKHEEIVKFWNEIKIFFTKSITTNHRTDTENYWNQALSFICSNRDPRRLFFIFEFYFQDLYKCTQLIFLRKLRAIEKIVYEFSWKVIGFTDYLLEIIEKKTPSASATLQSILGNLLFTTLWINTEPTRNKNESNSLSIFLQQEITDNQSKIFEMVIRLLEKGKENFQIIKQKEQLLNKQLSAEYQKMKNENKNENNNQENEKIIEDLKKKINEIAIEKKDSLSFWKIFIISQLYIFLSGYNFKLSIANFIKKIISYFIQGLDQKWENQEIHGYSSHVLKLISKNSFFVPLTETGKSKVPQDILNHIFTELKNVSDWRSKKEILEFTDNFFFKNLFFMDQLDYKQNINYILALLLDKQSEIRIIAGDSLKNIVGFISTEKFQQLQTTFEKFAKIKLRKNNNALLIRKQAGVIGLGVLVNYSKYDFNKNSFQILNLLGKINTNNHIIKDTISKIFSQFFKTHEIKMLKLELSSEEMETLLSLKDDKQVESYFI</sequence>
<feature type="domain" description="Proteasome activator complex subunit 4 C-terminal" evidence="11">
    <location>
        <begin position="1905"/>
        <end position="1981"/>
    </location>
</feature>
<name>A0AAV7ZP70_9EUKA</name>
<keyword evidence="9" id="KW-0175">Coiled coil</keyword>
<gene>
    <name evidence="14" type="ORF">M0812_11888</name>
</gene>
<comment type="subcellular location">
    <subcellularLocation>
        <location evidence="2">Cytoplasm</location>
    </subcellularLocation>
    <subcellularLocation>
        <location evidence="1">Nucleus</location>
    </subcellularLocation>
</comment>
<feature type="compositionally biased region" description="Basic and acidic residues" evidence="10">
    <location>
        <begin position="1228"/>
        <end position="1249"/>
    </location>
</feature>
<proteinExistence type="inferred from homology"/>
<feature type="region of interest" description="Disordered" evidence="10">
    <location>
        <begin position="522"/>
        <end position="541"/>
    </location>
</feature>
<dbReference type="Pfam" id="PF23096">
    <property type="entry name" value="HEAT_PSME4"/>
    <property type="match status" value="1"/>
</dbReference>
<reference evidence="14" key="1">
    <citation type="submission" date="2022-08" db="EMBL/GenBank/DDBJ databases">
        <title>Novel sulphate-reducing endosymbionts in the free-living metamonad Anaeramoeba.</title>
        <authorList>
            <person name="Jerlstrom-Hultqvist J."/>
            <person name="Cepicka I."/>
            <person name="Gallot-Lavallee L."/>
            <person name="Salas-Leiva D."/>
            <person name="Curtis B.A."/>
            <person name="Zahonova K."/>
            <person name="Pipaliya S."/>
            <person name="Dacks J."/>
            <person name="Roger A.J."/>
        </authorList>
    </citation>
    <scope>NUCLEOTIDE SEQUENCE</scope>
    <source>
        <strain evidence="14">Busselton2</strain>
    </source>
</reference>
<dbReference type="InterPro" id="IPR016024">
    <property type="entry name" value="ARM-type_fold"/>
</dbReference>
<dbReference type="SUPFAM" id="SSF48371">
    <property type="entry name" value="ARM repeat"/>
    <property type="match status" value="1"/>
</dbReference>
<dbReference type="Pfam" id="PF16507">
    <property type="entry name" value="HEAT_PSME4_mid"/>
    <property type="match status" value="1"/>
</dbReference>
<dbReference type="PANTHER" id="PTHR32170:SF3">
    <property type="entry name" value="PROTEASOME ACTIVATOR COMPLEX SUBUNIT 4"/>
    <property type="match status" value="1"/>
</dbReference>
<keyword evidence="14" id="KW-0647">Proteasome</keyword>
<evidence type="ECO:0000256" key="3">
    <source>
        <dbReference type="ARBA" id="ARBA00005739"/>
    </source>
</evidence>
<keyword evidence="4" id="KW-0963">Cytoplasm</keyword>
<protein>
    <submittedName>
        <fullName evidence="14">Proteasome activator complex subunit</fullName>
    </submittedName>
</protein>
<feature type="coiled-coil region" evidence="9">
    <location>
        <begin position="1671"/>
        <end position="1718"/>
    </location>
</feature>
<evidence type="ECO:0000256" key="2">
    <source>
        <dbReference type="ARBA" id="ARBA00004496"/>
    </source>
</evidence>